<dbReference type="EMBL" id="SHLC01000001">
    <property type="protein sequence ID" value="RZU64446.1"/>
    <property type="molecule type" value="Genomic_DNA"/>
</dbReference>
<dbReference type="InterPro" id="IPR004176">
    <property type="entry name" value="Clp_R_N"/>
</dbReference>
<sequence>MFERFSRSARAAVEDAVYEAGRRGDRRIGTEHLLLALLADDDLARIVGVDASAANEAVDRLDRSALAAVGLTMGDFRHIALSRSTRHTASMTSGAKTVLKHSLGAAVSEKAKEITSRHIMLALLERNEPDPAATLLAALPVDRAALLDRLNHGG</sequence>
<evidence type="ECO:0000256" key="1">
    <source>
        <dbReference type="PROSITE-ProRule" id="PRU01251"/>
    </source>
</evidence>
<dbReference type="Gene3D" id="1.10.1780.10">
    <property type="entry name" value="Clp, N-terminal domain"/>
    <property type="match status" value="1"/>
</dbReference>
<gene>
    <name evidence="3" type="ORF">EV379_0741</name>
</gene>
<dbReference type="Pfam" id="PF02861">
    <property type="entry name" value="Clp_N"/>
    <property type="match status" value="1"/>
</dbReference>
<organism evidence="3 4">
    <name type="scientific">Microterricola gilva</name>
    <dbReference type="NCBI Taxonomy" id="393267"/>
    <lineage>
        <taxon>Bacteria</taxon>
        <taxon>Bacillati</taxon>
        <taxon>Actinomycetota</taxon>
        <taxon>Actinomycetes</taxon>
        <taxon>Micrococcales</taxon>
        <taxon>Microbacteriaceae</taxon>
        <taxon>Microterricola</taxon>
    </lineage>
</organism>
<keyword evidence="1" id="KW-0677">Repeat</keyword>
<proteinExistence type="predicted"/>
<dbReference type="RefSeq" id="WP_130504948.1">
    <property type="nucleotide sequence ID" value="NZ_SHLC01000001.1"/>
</dbReference>
<dbReference type="AlphaFoldDB" id="A0A4V6MGI0"/>
<dbReference type="InterPro" id="IPR036628">
    <property type="entry name" value="Clp_N_dom_sf"/>
</dbReference>
<reference evidence="3 4" key="1">
    <citation type="submission" date="2019-02" db="EMBL/GenBank/DDBJ databases">
        <title>Sequencing the genomes of 1000 actinobacteria strains.</title>
        <authorList>
            <person name="Klenk H.-P."/>
        </authorList>
    </citation>
    <scope>NUCLEOTIDE SEQUENCE [LARGE SCALE GENOMIC DNA]</scope>
    <source>
        <strain evidence="3 4">DSM 18319</strain>
    </source>
</reference>
<dbReference type="OrthoDB" id="3628183at2"/>
<comment type="caution">
    <text evidence="3">The sequence shown here is derived from an EMBL/GenBank/DDBJ whole genome shotgun (WGS) entry which is preliminary data.</text>
</comment>
<dbReference type="SUPFAM" id="SSF81923">
    <property type="entry name" value="Double Clp-N motif"/>
    <property type="match status" value="1"/>
</dbReference>
<feature type="domain" description="Clp R" evidence="2">
    <location>
        <begin position="2"/>
        <end position="154"/>
    </location>
</feature>
<keyword evidence="4" id="KW-1185">Reference proteome</keyword>
<dbReference type="PROSITE" id="PS51903">
    <property type="entry name" value="CLP_R"/>
    <property type="match status" value="1"/>
</dbReference>
<protein>
    <submittedName>
        <fullName evidence="3">ClpA/ClpB-like protein</fullName>
    </submittedName>
</protein>
<evidence type="ECO:0000313" key="3">
    <source>
        <dbReference type="EMBL" id="RZU64446.1"/>
    </source>
</evidence>
<accession>A0A4V6MGI0</accession>
<evidence type="ECO:0000313" key="4">
    <source>
        <dbReference type="Proteomes" id="UP000291483"/>
    </source>
</evidence>
<name>A0A4V6MGI0_9MICO</name>
<evidence type="ECO:0000259" key="2">
    <source>
        <dbReference type="PROSITE" id="PS51903"/>
    </source>
</evidence>
<dbReference type="Proteomes" id="UP000291483">
    <property type="component" value="Unassembled WGS sequence"/>
</dbReference>